<keyword evidence="4 7" id="KW-0256">Endoplasmic reticulum</keyword>
<organism evidence="9 10">
    <name type="scientific">Botryotinia calthae</name>
    <dbReference type="NCBI Taxonomy" id="38488"/>
    <lineage>
        <taxon>Eukaryota</taxon>
        <taxon>Fungi</taxon>
        <taxon>Dikarya</taxon>
        <taxon>Ascomycota</taxon>
        <taxon>Pezizomycotina</taxon>
        <taxon>Leotiomycetes</taxon>
        <taxon>Helotiales</taxon>
        <taxon>Sclerotiniaceae</taxon>
        <taxon>Botryotinia</taxon>
    </lineage>
</organism>
<dbReference type="Pfam" id="PF05241">
    <property type="entry name" value="EBP"/>
    <property type="match status" value="1"/>
</dbReference>
<comment type="caution">
    <text evidence="9">The sequence shown here is derived from an EMBL/GenBank/DDBJ whole genome shotgun (WGS) entry which is preliminary data.</text>
</comment>
<evidence type="ECO:0000256" key="6">
    <source>
        <dbReference type="ARBA" id="ARBA00023136"/>
    </source>
</evidence>
<dbReference type="InterPro" id="IPR033118">
    <property type="entry name" value="EXPERA"/>
</dbReference>
<dbReference type="InterPro" id="IPR051987">
    <property type="entry name" value="Sigma-2_receptor-like"/>
</dbReference>
<dbReference type="STRING" id="38488.A0A4Y8D1R0"/>
<feature type="transmembrane region" description="Helical" evidence="7">
    <location>
        <begin position="12"/>
        <end position="34"/>
    </location>
</feature>
<sequence length="169" mass="19880">MASSILDRKLDLLYLIYFFLHIPVLFLMDLQSLYPASLTPSFLTAIKNFHIANYHDLFFVSPPIYFNLFVWLECLIHLPVSFWAIRGLLRDSPRIPLILLPYALETFLTTLVCMHEYVYWPIPRYQKIDLTKLYGPYILLSMVMAIDMFIRLWRIVSASTVAKKGKKNI</sequence>
<evidence type="ECO:0000256" key="3">
    <source>
        <dbReference type="ARBA" id="ARBA00022692"/>
    </source>
</evidence>
<evidence type="ECO:0000259" key="8">
    <source>
        <dbReference type="PROSITE" id="PS51751"/>
    </source>
</evidence>
<dbReference type="PANTHER" id="PTHR31204">
    <property type="entry name" value="SIGMA INTRACELLULAR RECEPTOR 2"/>
    <property type="match status" value="1"/>
</dbReference>
<keyword evidence="6 7" id="KW-0472">Membrane</keyword>
<dbReference type="Proteomes" id="UP000297299">
    <property type="component" value="Unassembled WGS sequence"/>
</dbReference>
<feature type="transmembrane region" description="Helical" evidence="7">
    <location>
        <begin position="134"/>
        <end position="153"/>
    </location>
</feature>
<evidence type="ECO:0000256" key="2">
    <source>
        <dbReference type="ARBA" id="ARBA00009096"/>
    </source>
</evidence>
<comment type="subcellular location">
    <subcellularLocation>
        <location evidence="1">Endoplasmic reticulum membrane</location>
        <topology evidence="1">Multi-pass membrane protein</topology>
    </subcellularLocation>
</comment>
<reference evidence="9 10" key="1">
    <citation type="submission" date="2017-11" db="EMBL/GenBank/DDBJ databases">
        <title>Comparative genomics of Botrytis spp.</title>
        <authorList>
            <person name="Valero-Jimenez C.A."/>
            <person name="Tapia P."/>
            <person name="Veloso J."/>
            <person name="Silva-Moreno E."/>
            <person name="Staats M."/>
            <person name="Valdes J.H."/>
            <person name="Van Kan J.A.L."/>
        </authorList>
    </citation>
    <scope>NUCLEOTIDE SEQUENCE [LARGE SCALE GENOMIC DNA]</scope>
    <source>
        <strain evidence="9 10">MUCL2830</strain>
    </source>
</reference>
<dbReference type="PANTHER" id="PTHR31204:SF1">
    <property type="entry name" value="SIGMA INTRACELLULAR RECEPTOR 2"/>
    <property type="match status" value="1"/>
</dbReference>
<feature type="domain" description="EXPERA" evidence="8">
    <location>
        <begin position="10"/>
        <end position="145"/>
    </location>
</feature>
<feature type="transmembrane region" description="Helical" evidence="7">
    <location>
        <begin position="97"/>
        <end position="122"/>
    </location>
</feature>
<evidence type="ECO:0000256" key="5">
    <source>
        <dbReference type="ARBA" id="ARBA00022989"/>
    </source>
</evidence>
<evidence type="ECO:0000256" key="1">
    <source>
        <dbReference type="ARBA" id="ARBA00004477"/>
    </source>
</evidence>
<keyword evidence="3 7" id="KW-0812">Transmembrane</keyword>
<dbReference type="AlphaFoldDB" id="A0A4Y8D1R0"/>
<dbReference type="PIRSF" id="PIRSF031032">
    <property type="entry name" value="TMP_97_prd"/>
    <property type="match status" value="1"/>
</dbReference>
<feature type="transmembrane region" description="Helical" evidence="7">
    <location>
        <begin position="64"/>
        <end position="85"/>
    </location>
</feature>
<dbReference type="PROSITE" id="PS51751">
    <property type="entry name" value="EXPERA"/>
    <property type="match status" value="1"/>
</dbReference>
<keyword evidence="5 7" id="KW-1133">Transmembrane helix</keyword>
<keyword evidence="10" id="KW-1185">Reference proteome</keyword>
<evidence type="ECO:0000256" key="4">
    <source>
        <dbReference type="ARBA" id="ARBA00022824"/>
    </source>
</evidence>
<evidence type="ECO:0000313" key="10">
    <source>
        <dbReference type="Proteomes" id="UP000297299"/>
    </source>
</evidence>
<comment type="similarity">
    <text evidence="2">Belongs to the TMEM97/sigma-2 receptor family.</text>
</comment>
<dbReference type="GO" id="GO:0005789">
    <property type="term" value="C:endoplasmic reticulum membrane"/>
    <property type="evidence" value="ECO:0007669"/>
    <property type="project" value="UniProtKB-SubCell"/>
</dbReference>
<proteinExistence type="inferred from homology"/>
<dbReference type="OrthoDB" id="433124at2759"/>
<protein>
    <recommendedName>
        <fullName evidence="7">Efficient mitochondria targeting-associated protein 19</fullName>
    </recommendedName>
</protein>
<name>A0A4Y8D1R0_9HELO</name>
<accession>A0A4Y8D1R0</accession>
<evidence type="ECO:0000256" key="7">
    <source>
        <dbReference type="PIRNR" id="PIRNR031032"/>
    </source>
</evidence>
<evidence type="ECO:0000313" key="9">
    <source>
        <dbReference type="EMBL" id="TEY61398.1"/>
    </source>
</evidence>
<dbReference type="EMBL" id="PHWZ01000169">
    <property type="protein sequence ID" value="TEY61398.1"/>
    <property type="molecule type" value="Genomic_DNA"/>
</dbReference>
<dbReference type="InterPro" id="IPR016964">
    <property type="entry name" value="Sigma2_recept"/>
</dbReference>
<gene>
    <name evidence="9" type="ORF">BOTCAL_0169g00010</name>
</gene>